<feature type="signal peptide" evidence="1">
    <location>
        <begin position="1"/>
        <end position="24"/>
    </location>
</feature>
<dbReference type="Proteomes" id="UP000014174">
    <property type="component" value="Unassembled WGS sequence"/>
</dbReference>
<proteinExistence type="predicted"/>
<dbReference type="eggNOG" id="COG3121">
    <property type="taxonomic scope" value="Bacteria"/>
</dbReference>
<organism evidence="2 3">
    <name type="scientific">Arcticibacter svalbardensis MN12-7</name>
    <dbReference type="NCBI Taxonomy" id="1150600"/>
    <lineage>
        <taxon>Bacteria</taxon>
        <taxon>Pseudomonadati</taxon>
        <taxon>Bacteroidota</taxon>
        <taxon>Sphingobacteriia</taxon>
        <taxon>Sphingobacteriales</taxon>
        <taxon>Sphingobacteriaceae</taxon>
        <taxon>Arcticibacter</taxon>
    </lineage>
</organism>
<evidence type="ECO:0008006" key="4">
    <source>
        <dbReference type="Google" id="ProtNLM"/>
    </source>
</evidence>
<sequence>MKFSCFFKSIIPLILIGLQGFAQAGITASPSKIYYRLPVGGTSTQKVSVINPIGKNLEVGVSLGDWDYDTLGTNNLHDPATLKTSCANWVKVLPGSYFTLLPEEQKELTIELTVPITADKNIPVHTAMLYFTQLNPVDSKSENGASIKVSVRMGIKIYHSFTQADERNVEVINFTDKKKVKLGSNGLLELKIENTGKIWLDGKVMWELLNIQNGEKIKMENVPFLSLPGDKTTLVMELPANLKKGHYSATAIVNYGNKDELKVVELEFET</sequence>
<evidence type="ECO:0000313" key="2">
    <source>
        <dbReference type="EMBL" id="EOR93726.1"/>
    </source>
</evidence>
<protein>
    <recommendedName>
        <fullName evidence="4">P pilus assembly protein, chaperone PapD</fullName>
    </recommendedName>
</protein>
<keyword evidence="3" id="KW-1185">Reference proteome</keyword>
<name>R9GPU0_9SPHI</name>
<dbReference type="STRING" id="1150600.ADIARSV_3066"/>
<dbReference type="RefSeq" id="WP_016196296.1">
    <property type="nucleotide sequence ID" value="NZ_AQPN01000105.1"/>
</dbReference>
<evidence type="ECO:0000313" key="3">
    <source>
        <dbReference type="Proteomes" id="UP000014174"/>
    </source>
</evidence>
<dbReference type="OrthoDB" id="1419910at2"/>
<evidence type="ECO:0000256" key="1">
    <source>
        <dbReference type="SAM" id="SignalP"/>
    </source>
</evidence>
<accession>R9GPU0</accession>
<dbReference type="AlphaFoldDB" id="R9GPU0"/>
<feature type="chain" id="PRO_5004472224" description="P pilus assembly protein, chaperone PapD" evidence="1">
    <location>
        <begin position="25"/>
        <end position="270"/>
    </location>
</feature>
<reference evidence="2" key="1">
    <citation type="journal article" date="2013" name="Genome Announc.">
        <title>Draft Genome Sequence of Arcticibacter svalbardensis Strain MN12-7T, a Member of the Family Sphingobacteriaceae Isolated from an Arctic Soil Sample.</title>
        <authorList>
            <person name="Shivaji S."/>
            <person name="Ara S."/>
            <person name="Prasad S."/>
            <person name="Manasa B.P."/>
            <person name="Begum Z."/>
            <person name="Singh A."/>
            <person name="Kumar Pinnaka A."/>
        </authorList>
    </citation>
    <scope>NUCLEOTIDE SEQUENCE [LARGE SCALE GENOMIC DNA]</scope>
    <source>
        <strain evidence="2">MN12-7</strain>
    </source>
</reference>
<gene>
    <name evidence="2" type="ORF">ADIARSV_3066</name>
</gene>
<keyword evidence="1" id="KW-0732">Signal</keyword>
<dbReference type="EMBL" id="AQPN01000105">
    <property type="protein sequence ID" value="EOR93726.1"/>
    <property type="molecule type" value="Genomic_DNA"/>
</dbReference>
<comment type="caution">
    <text evidence="2">The sequence shown here is derived from an EMBL/GenBank/DDBJ whole genome shotgun (WGS) entry which is preliminary data.</text>
</comment>